<name>A0ACC1P5H0_9PEZI</name>
<dbReference type="Proteomes" id="UP001143856">
    <property type="component" value="Unassembled WGS sequence"/>
</dbReference>
<keyword evidence="2" id="KW-1185">Reference proteome</keyword>
<proteinExistence type="predicted"/>
<organism evidence="1 2">
    <name type="scientific">Xylaria curta</name>
    <dbReference type="NCBI Taxonomy" id="42375"/>
    <lineage>
        <taxon>Eukaryota</taxon>
        <taxon>Fungi</taxon>
        <taxon>Dikarya</taxon>
        <taxon>Ascomycota</taxon>
        <taxon>Pezizomycotina</taxon>
        <taxon>Sordariomycetes</taxon>
        <taxon>Xylariomycetidae</taxon>
        <taxon>Xylariales</taxon>
        <taxon>Xylariaceae</taxon>
        <taxon>Xylaria</taxon>
    </lineage>
</organism>
<comment type="caution">
    <text evidence="1">The sequence shown here is derived from an EMBL/GenBank/DDBJ whole genome shotgun (WGS) entry which is preliminary data.</text>
</comment>
<dbReference type="EMBL" id="JAPDGR010000831">
    <property type="protein sequence ID" value="KAJ2987183.1"/>
    <property type="molecule type" value="Genomic_DNA"/>
</dbReference>
<reference evidence="1" key="1">
    <citation type="submission" date="2022-10" db="EMBL/GenBank/DDBJ databases">
        <title>Genome Sequence of Xylaria curta.</title>
        <authorList>
            <person name="Buettner E."/>
        </authorList>
    </citation>
    <scope>NUCLEOTIDE SEQUENCE</scope>
    <source>
        <strain evidence="1">Babe10</strain>
    </source>
</reference>
<protein>
    <submittedName>
        <fullName evidence="1">Uncharacterized protein</fullName>
    </submittedName>
</protein>
<sequence length="374" mass="42503">MSSTAKRSASRHRVRPKIWTRSFDNAEQFDCAARIFARLPIIPGLSCPSPRLCGQNRSRLEMQRECPTYGLWKAVDMIHKICPPYVPRMYVQDVRQLRDTLLNDTSILCASQIALNVDVTVLYVARKSATKRRPGVYVPFLENFDLGMLKSQDGFESDWAQHERDLVQKVKKQFDVLELLSQLASSPESQQQNHNNIDLDPETVVHILKATRPSPDMLDLVICRVQKYAPMLAEYVVEHAVLQLYALGKRREPLESERTRHHCNTVRHLVKLGPSDEDAQQQAHLLAGRATLLILYAALLIHLHSNIITVHDSKGLLQLDDPNDSPGAYASHENFLSVTQARCEARKAVRDLYAMGGKLPRDIRWFLSDNPVAD</sequence>
<evidence type="ECO:0000313" key="1">
    <source>
        <dbReference type="EMBL" id="KAJ2987183.1"/>
    </source>
</evidence>
<evidence type="ECO:0000313" key="2">
    <source>
        <dbReference type="Proteomes" id="UP001143856"/>
    </source>
</evidence>
<accession>A0ACC1P5H0</accession>
<gene>
    <name evidence="1" type="ORF">NUW58_g4645</name>
</gene>